<protein>
    <submittedName>
        <fullName evidence="2">Uncharacterized protein</fullName>
    </submittedName>
</protein>
<organism evidence="2">
    <name type="scientific">Nonomuraea gerenzanensis</name>
    <dbReference type="NCBI Taxonomy" id="93944"/>
    <lineage>
        <taxon>Bacteria</taxon>
        <taxon>Bacillati</taxon>
        <taxon>Actinomycetota</taxon>
        <taxon>Actinomycetes</taxon>
        <taxon>Streptosporangiales</taxon>
        <taxon>Streptosporangiaceae</taxon>
        <taxon>Nonomuraea</taxon>
    </lineage>
</organism>
<dbReference type="EMBL" id="LT559118">
    <property type="protein sequence ID" value="SBP01109.1"/>
    <property type="molecule type" value="Genomic_DNA"/>
</dbReference>
<gene>
    <name evidence="2" type="ORF">BN4615_P10625</name>
</gene>
<sequence length="746" mass="83622">MFGSGTKLTFRDYVQGTWGSFSTPAGRVDYIMTKARLGDDADDPERQLTKSLSPVREVMEAGDLDFNQLLQRDLDDHRVAVSLIPYLLKPQATGPAFFPPIVAVLLPFRNKRPSHFSALGATTVVEDDGARWAQEQAGTSFQVQRLVGTNDRLHPANVGKLWWNRTESQLVVLDGQHRAMALLAVERTTTNSWQNSAGARFRSFYENQVKQALQDFGQGELELSKVEVPVTVCWFPDQTGEGAKPHEAARKLFVDVNKEARPPSESRIILLSDAELSNVLTRRLLSELRNGQDESYLPLYAVEYDNPEVNSSRPARWSVLTNINLLKTTVERCVFGPPKYLKDVTLRFGSRQSPTVQDAFMREQLDLTSLFPAQFEDGGFTYQRENLGNSEFPIGLAETISNRFAETWGCAILTVLSKTAPYAAHAKALTRLKDDWHVDDTGLTLAHDALFSGVGVFWTLRDSYEHYQDTKPHGTRTTKSDVIKAWEALKIREENFETYRAVEFLDSGKPEALKRSKAAYAVFNTHACQLGLVLTLGSVWQLRKEQSGGADIKDLPAFSDALVKGWNAYFSQDHGKAKDRRLAFNKAEVNHPLNQIGNMDMAQSVFFRYFWMQALDTPAGWEQIAPWFPDRSGFDRMISAARELYLKLCTDQQLKALKINKPGAAEAKLRVDAQQAASSSIKRALRDWFYLSEDMYEDWLSSLAKPPAAVAADGLSSENNDAVTDEEDDSTSENGRVTSLDDLLGD</sequence>
<reference evidence="2" key="1">
    <citation type="submission" date="2016-04" db="EMBL/GenBank/DDBJ databases">
        <authorList>
            <person name="Evans L.H."/>
            <person name="Alamgir A."/>
            <person name="Owens N."/>
            <person name="Weber N.D."/>
            <person name="Virtaneva K."/>
            <person name="Barbian K."/>
            <person name="Babar A."/>
            <person name="Rosenke K."/>
        </authorList>
    </citation>
    <scope>NUCLEOTIDE SEQUENCE</scope>
    <source>
        <strain evidence="2">Nono1</strain>
    </source>
</reference>
<name>A0A1M4EQI3_9ACTN</name>
<dbReference type="RefSeq" id="WP_225269639.1">
    <property type="nucleotide sequence ID" value="NZ_CP084058.1"/>
</dbReference>
<feature type="region of interest" description="Disordered" evidence="1">
    <location>
        <begin position="710"/>
        <end position="746"/>
    </location>
</feature>
<evidence type="ECO:0000313" key="2">
    <source>
        <dbReference type="EMBL" id="SBP01109.1"/>
    </source>
</evidence>
<dbReference type="AlphaFoldDB" id="A0A1M4EQI3"/>
<proteinExistence type="predicted"/>
<evidence type="ECO:0000256" key="1">
    <source>
        <dbReference type="SAM" id="MobiDB-lite"/>
    </source>
</evidence>
<accession>A0A1M4EQI3</accession>